<name>A0A6A0AHB9_HAELA</name>
<dbReference type="InterPro" id="IPR036852">
    <property type="entry name" value="Peptidase_S8/S53_dom_sf"/>
</dbReference>
<feature type="non-terminal residue" evidence="1">
    <location>
        <position position="82"/>
    </location>
</feature>
<dbReference type="GO" id="GO:0004252">
    <property type="term" value="F:serine-type endopeptidase activity"/>
    <property type="evidence" value="ECO:0007669"/>
    <property type="project" value="InterPro"/>
</dbReference>
<evidence type="ECO:0008006" key="3">
    <source>
        <dbReference type="Google" id="ProtNLM"/>
    </source>
</evidence>
<dbReference type="GO" id="GO:0006508">
    <property type="term" value="P:proteolysis"/>
    <property type="evidence" value="ECO:0007669"/>
    <property type="project" value="InterPro"/>
</dbReference>
<keyword evidence="2" id="KW-1185">Reference proteome</keyword>
<reference evidence="1 2" key="1">
    <citation type="submission" date="2020-02" db="EMBL/GenBank/DDBJ databases">
        <title>Draft genome sequence of Haematococcus lacustris strain NIES-144.</title>
        <authorList>
            <person name="Morimoto D."/>
            <person name="Nakagawa S."/>
            <person name="Yoshida T."/>
            <person name="Sawayama S."/>
        </authorList>
    </citation>
    <scope>NUCLEOTIDE SEQUENCE [LARGE SCALE GENOMIC DNA]</scope>
    <source>
        <strain evidence="1 2">NIES-144</strain>
    </source>
</reference>
<evidence type="ECO:0000313" key="2">
    <source>
        <dbReference type="Proteomes" id="UP000485058"/>
    </source>
</evidence>
<accession>A0A6A0AHB9</accession>
<proteinExistence type="predicted"/>
<feature type="non-terminal residue" evidence="1">
    <location>
        <position position="1"/>
    </location>
</feature>
<protein>
    <recommendedName>
        <fullName evidence="3">Peptidase_S8 domain-containing protein</fullName>
    </recommendedName>
</protein>
<dbReference type="SUPFAM" id="SSF52743">
    <property type="entry name" value="Subtilisin-like"/>
    <property type="match status" value="1"/>
</dbReference>
<gene>
    <name evidence="1" type="ORF">HaLaN_31169</name>
</gene>
<dbReference type="Proteomes" id="UP000485058">
    <property type="component" value="Unassembled WGS sequence"/>
</dbReference>
<dbReference type="AlphaFoldDB" id="A0A6A0AHB9"/>
<evidence type="ECO:0000313" key="1">
    <source>
        <dbReference type="EMBL" id="GFH32022.1"/>
    </source>
</evidence>
<comment type="caution">
    <text evidence="1">The sequence shown here is derived from an EMBL/GenBank/DDBJ whole genome shotgun (WGS) entry which is preliminary data.</text>
</comment>
<organism evidence="1 2">
    <name type="scientific">Haematococcus lacustris</name>
    <name type="common">Green alga</name>
    <name type="synonym">Haematococcus pluvialis</name>
    <dbReference type="NCBI Taxonomy" id="44745"/>
    <lineage>
        <taxon>Eukaryota</taxon>
        <taxon>Viridiplantae</taxon>
        <taxon>Chlorophyta</taxon>
        <taxon>core chlorophytes</taxon>
        <taxon>Chlorophyceae</taxon>
        <taxon>CS clade</taxon>
        <taxon>Chlamydomonadales</taxon>
        <taxon>Haematococcaceae</taxon>
        <taxon>Haematococcus</taxon>
    </lineage>
</organism>
<dbReference type="EMBL" id="BLLF01006163">
    <property type="protein sequence ID" value="GFH32022.1"/>
    <property type="molecule type" value="Genomic_DNA"/>
</dbReference>
<dbReference type="Gene3D" id="3.40.50.200">
    <property type="entry name" value="Peptidase S8/S53 domain"/>
    <property type="match status" value="1"/>
</dbReference>
<sequence>MEEEADDGGARGYHPLWEAGLDGAGQLVGVVDTGLDMGSCFFWDPAFANFSSDPANLYTDPDTGTRYFHNHAHRKASGLVGA</sequence>